<evidence type="ECO:0000256" key="1">
    <source>
        <dbReference type="ARBA" id="ARBA00022723"/>
    </source>
</evidence>
<dbReference type="Pfam" id="PF01590">
    <property type="entry name" value="GAF"/>
    <property type="match status" value="1"/>
</dbReference>
<keyword evidence="5" id="KW-0804">Transcription</keyword>
<evidence type="ECO:0000256" key="7">
    <source>
        <dbReference type="SAM" id="Coils"/>
    </source>
</evidence>
<keyword evidence="12" id="KW-1185">Reference proteome</keyword>
<keyword evidence="2 6" id="KW-0863">Zinc-finger</keyword>
<name>A0A1W0A9F2_9STRA</name>
<evidence type="ECO:0000256" key="3">
    <source>
        <dbReference type="ARBA" id="ARBA00022833"/>
    </source>
</evidence>
<dbReference type="SMART" id="SM00064">
    <property type="entry name" value="FYVE"/>
    <property type="match status" value="1"/>
</dbReference>
<proteinExistence type="predicted"/>
<dbReference type="STRING" id="74557.A0A1W0A9F2"/>
<dbReference type="InterPro" id="IPR036388">
    <property type="entry name" value="WH-like_DNA-bd_sf"/>
</dbReference>
<evidence type="ECO:0000313" key="11">
    <source>
        <dbReference type="EMBL" id="OQS06865.1"/>
    </source>
</evidence>
<evidence type="ECO:0008006" key="13">
    <source>
        <dbReference type="Google" id="ProtNLM"/>
    </source>
</evidence>
<dbReference type="InterPro" id="IPR000591">
    <property type="entry name" value="DEP_dom"/>
</dbReference>
<comment type="caution">
    <text evidence="11">The sequence shown here is derived from an EMBL/GenBank/DDBJ whole genome shotgun (WGS) entry which is preliminary data.</text>
</comment>
<dbReference type="InterPro" id="IPR013083">
    <property type="entry name" value="Znf_RING/FYVE/PHD"/>
</dbReference>
<dbReference type="Proteomes" id="UP000243217">
    <property type="component" value="Unassembled WGS sequence"/>
</dbReference>
<evidence type="ECO:0000256" key="5">
    <source>
        <dbReference type="ARBA" id="ARBA00023163"/>
    </source>
</evidence>
<organism evidence="11 12">
    <name type="scientific">Thraustotheca clavata</name>
    <dbReference type="NCBI Taxonomy" id="74557"/>
    <lineage>
        <taxon>Eukaryota</taxon>
        <taxon>Sar</taxon>
        <taxon>Stramenopiles</taxon>
        <taxon>Oomycota</taxon>
        <taxon>Saprolegniomycetes</taxon>
        <taxon>Saprolegniales</taxon>
        <taxon>Achlyaceae</taxon>
        <taxon>Thraustotheca</taxon>
    </lineage>
</organism>
<reference evidence="11 12" key="1">
    <citation type="journal article" date="2014" name="Genome Biol. Evol.">
        <title>The secreted proteins of Achlya hypogyna and Thraustotheca clavata identify the ancestral oomycete secretome and reveal gene acquisitions by horizontal gene transfer.</title>
        <authorList>
            <person name="Misner I."/>
            <person name="Blouin N."/>
            <person name="Leonard G."/>
            <person name="Richards T.A."/>
            <person name="Lane C.E."/>
        </authorList>
    </citation>
    <scope>NUCLEOTIDE SEQUENCE [LARGE SCALE GENOMIC DNA]</scope>
    <source>
        <strain evidence="11 12">ATCC 34112</strain>
    </source>
</reference>
<dbReference type="Gene3D" id="1.10.10.10">
    <property type="entry name" value="Winged helix-like DNA-binding domain superfamily/Winged helix DNA-binding domain"/>
    <property type="match status" value="1"/>
</dbReference>
<feature type="coiled-coil region" evidence="7">
    <location>
        <begin position="612"/>
        <end position="639"/>
    </location>
</feature>
<evidence type="ECO:0000259" key="9">
    <source>
        <dbReference type="PROSITE" id="PS50178"/>
    </source>
</evidence>
<evidence type="ECO:0000256" key="2">
    <source>
        <dbReference type="ARBA" id="ARBA00022771"/>
    </source>
</evidence>
<dbReference type="GO" id="GO:0035556">
    <property type="term" value="P:intracellular signal transduction"/>
    <property type="evidence" value="ECO:0007669"/>
    <property type="project" value="InterPro"/>
</dbReference>
<dbReference type="GO" id="GO:0008270">
    <property type="term" value="F:zinc ion binding"/>
    <property type="evidence" value="ECO:0007669"/>
    <property type="project" value="UniProtKB-KW"/>
</dbReference>
<feature type="compositionally biased region" description="Polar residues" evidence="8">
    <location>
        <begin position="229"/>
        <end position="240"/>
    </location>
</feature>
<dbReference type="Gene3D" id="3.30.40.10">
    <property type="entry name" value="Zinc/RING finger domain, C3HC4 (zinc finger)"/>
    <property type="match status" value="1"/>
</dbReference>
<dbReference type="InterPro" id="IPR003018">
    <property type="entry name" value="GAF"/>
</dbReference>
<dbReference type="Gene3D" id="3.30.450.40">
    <property type="match status" value="1"/>
</dbReference>
<dbReference type="PANTHER" id="PTHR43102">
    <property type="entry name" value="SLR1143 PROTEIN"/>
    <property type="match status" value="1"/>
</dbReference>
<dbReference type="PROSITE" id="PS50186">
    <property type="entry name" value="DEP"/>
    <property type="match status" value="1"/>
</dbReference>
<evidence type="ECO:0000259" key="10">
    <source>
        <dbReference type="PROSITE" id="PS50186"/>
    </source>
</evidence>
<evidence type="ECO:0000256" key="8">
    <source>
        <dbReference type="SAM" id="MobiDB-lite"/>
    </source>
</evidence>
<keyword evidence="1" id="KW-0479">Metal-binding</keyword>
<dbReference type="InterPro" id="IPR000306">
    <property type="entry name" value="Znf_FYVE"/>
</dbReference>
<dbReference type="InterPro" id="IPR011011">
    <property type="entry name" value="Znf_FYVE_PHD"/>
</dbReference>
<dbReference type="PROSITE" id="PS50178">
    <property type="entry name" value="ZF_FYVE"/>
    <property type="match status" value="1"/>
</dbReference>
<keyword evidence="7" id="KW-0175">Coiled coil</keyword>
<accession>A0A1W0A9F2</accession>
<keyword evidence="4" id="KW-0805">Transcription regulation</keyword>
<dbReference type="EMBL" id="JNBS01000299">
    <property type="protein sequence ID" value="OQS06865.1"/>
    <property type="molecule type" value="Genomic_DNA"/>
</dbReference>
<feature type="domain" description="FYVE-type" evidence="9">
    <location>
        <begin position="284"/>
        <end position="338"/>
    </location>
</feature>
<sequence>MSTETLQLVTKTGCFEFKYKSGPFSSWSIIYAKLEGRWLALYKKEDTNVRTGAIEIGPYTSVKNPGELENFPRRFDLVCSGGSLPDVEWSFHFEKACEDMEKHVPQLKRPFTIKSLKSKPTIYIKSFNGDEAMKVLVEMRYARDLIEAFRICETLLSMNLIHHALWSCDFSQQELYCFTSNQKPQVVGQVFSDLLETNKYWIHIEGSLDRSMSSATYASATFEEVPPSQRANSVRSNHSGGSDDRHTIHSVVSGLSDDQASTISGASYITREIALLPPHEWANPDSVKKCQLCDKSFTPLRRKHHCRVCGAVVCGTCGVFTNLVVGGELVNVRVCTNCRGADCHRHFLKQGSATSTEASWVPTASSTCSSQNSCADCEDLCAPTTVTSYRLNFHWEHSWPKAPVPSDEPQRLEALKNTQVLQAEPEPLFEHLCNMAATAAKCPIAVLGFIDKNAFRIVAQYGLPESLPRVLSRDVAYASHTIMSPNPLICRDTSQDIRFSRNAIMREQWNVGFYASCPIVLDSGDIIGVLEVYDGEARSHCSCIGDRLETIVKVVVKHLDEILRVPEPAPVVPAPVAPAPSTMENKLLELLQKTTGTQEQLQQQQVQMVDALGTHSKQIDMLTEQLRRMEATLDAKADR</sequence>
<dbReference type="OrthoDB" id="10018316at2759"/>
<evidence type="ECO:0000256" key="6">
    <source>
        <dbReference type="PROSITE-ProRule" id="PRU00091"/>
    </source>
</evidence>
<evidence type="ECO:0000256" key="4">
    <source>
        <dbReference type="ARBA" id="ARBA00023015"/>
    </source>
</evidence>
<feature type="region of interest" description="Disordered" evidence="8">
    <location>
        <begin position="223"/>
        <end position="245"/>
    </location>
</feature>
<dbReference type="SUPFAM" id="SSF55781">
    <property type="entry name" value="GAF domain-like"/>
    <property type="match status" value="1"/>
</dbReference>
<dbReference type="InterPro" id="IPR017455">
    <property type="entry name" value="Znf_FYVE-rel"/>
</dbReference>
<dbReference type="InterPro" id="IPR029016">
    <property type="entry name" value="GAF-like_dom_sf"/>
</dbReference>
<dbReference type="PANTHER" id="PTHR43102:SF2">
    <property type="entry name" value="GAF DOMAIN-CONTAINING PROTEIN"/>
    <property type="match status" value="1"/>
</dbReference>
<dbReference type="AlphaFoldDB" id="A0A1W0A9F2"/>
<dbReference type="SUPFAM" id="SSF46785">
    <property type="entry name" value="Winged helix' DNA-binding domain"/>
    <property type="match status" value="1"/>
</dbReference>
<protein>
    <recommendedName>
        <fullName evidence="13">FYVE-type domain-containing protein</fullName>
    </recommendedName>
</protein>
<dbReference type="SUPFAM" id="SSF57903">
    <property type="entry name" value="FYVE/PHD zinc finger"/>
    <property type="match status" value="1"/>
</dbReference>
<keyword evidence="3" id="KW-0862">Zinc</keyword>
<dbReference type="Pfam" id="PF01363">
    <property type="entry name" value="FYVE"/>
    <property type="match status" value="1"/>
</dbReference>
<dbReference type="InterPro" id="IPR036390">
    <property type="entry name" value="WH_DNA-bd_sf"/>
</dbReference>
<evidence type="ECO:0000313" key="12">
    <source>
        <dbReference type="Proteomes" id="UP000243217"/>
    </source>
</evidence>
<feature type="domain" description="DEP" evidence="10">
    <location>
        <begin position="107"/>
        <end position="180"/>
    </location>
</feature>
<gene>
    <name evidence="11" type="ORF">THRCLA_01107</name>
</gene>